<dbReference type="KEGG" id="pmrn:116945258"/>
<reference evidence="8" key="1">
    <citation type="submission" date="2025-08" db="UniProtKB">
        <authorList>
            <consortium name="RefSeq"/>
        </authorList>
    </citation>
    <scope>IDENTIFICATION</scope>
    <source>
        <tissue evidence="8">Sperm</tissue>
    </source>
</reference>
<protein>
    <submittedName>
        <fullName evidence="8">Cartilage-associated protein isoform X1</fullName>
    </submittedName>
</protein>
<keyword evidence="5" id="KW-0472">Membrane</keyword>
<evidence type="ECO:0000313" key="7">
    <source>
        <dbReference type="Proteomes" id="UP001318040"/>
    </source>
</evidence>
<evidence type="ECO:0000256" key="4">
    <source>
        <dbReference type="SAM" id="MobiDB-lite"/>
    </source>
</evidence>
<evidence type="ECO:0000259" key="6">
    <source>
        <dbReference type="Pfam" id="PF23557"/>
    </source>
</evidence>
<keyword evidence="7" id="KW-1185">Reference proteome</keyword>
<name>A0AAJ7TCW5_PETMA</name>
<dbReference type="GO" id="GO:0005518">
    <property type="term" value="F:collagen binding"/>
    <property type="evidence" value="ECO:0007669"/>
    <property type="project" value="TreeGrafter"/>
</dbReference>
<dbReference type="InterPro" id="IPR056585">
    <property type="entry name" value="Leprecan_dom"/>
</dbReference>
<evidence type="ECO:0000256" key="3">
    <source>
        <dbReference type="ARBA" id="ARBA00023180"/>
    </source>
</evidence>
<dbReference type="Proteomes" id="UP001318040">
    <property type="component" value="Chromosome 2"/>
</dbReference>
<evidence type="ECO:0000313" key="8">
    <source>
        <dbReference type="RefSeq" id="XP_032815515.1"/>
    </source>
</evidence>
<accession>A0AAJ7TCW5</accession>
<dbReference type="RefSeq" id="XP_032815515.1">
    <property type="nucleotide sequence ID" value="XM_032959624.1"/>
</dbReference>
<evidence type="ECO:0000256" key="5">
    <source>
        <dbReference type="SAM" id="Phobius"/>
    </source>
</evidence>
<dbReference type="GO" id="GO:0030199">
    <property type="term" value="P:collagen fibril organization"/>
    <property type="evidence" value="ECO:0007669"/>
    <property type="project" value="TreeGrafter"/>
</dbReference>
<keyword evidence="2" id="KW-0732">Signal</keyword>
<sequence>MPRSKVWPENQLVWPGARMWPQSGIWPKSCPLPGLRIWPGAGKGSGGLWTPTLLVVAPLLALLVTLLATGVGAQYERYNFRSFPRDELMPLESAYRFGTDQYTDEKWPECVEYLEMSLRLHRLLKNSEAFCNLNCSQQTMHQHLEQLALHKQKIQQSQEQKDQQTSEQNLQQTQQQKNQQLYMNVPDEKEVALSTDSKDDELGELRTFAMLLRRAQCLKRCKQVLPAFRQSLPTRELLNDYENRVPYQFLQLCYFKVNNVPKAIAATYTYLRKNPDDEMMQKNMAFYRTLPNIEDEYFRDLEALAYDGTFVAAAKAFNAENYQSCVTNMEQTLPVYFKAYDDCSAGCEGSREITHFKDFYPSIADHFVEVLHCKQQCEDELTPVVGGFLVEKFVPTMYHYLQFSYYKQDNFKQAISCVASYLLFDKNDTVMKQNFDYYQFHRDSLNLTDEDFNARPEALKYHSQLILQADLFRFVQEHFQPDDEMEIEDGVAGAASQGEDKDGVSDAEFEGEGDYEEGFFSDKWLQGLRERGDVGQRETYT</sequence>
<feature type="transmembrane region" description="Helical" evidence="5">
    <location>
        <begin position="53"/>
        <end position="75"/>
    </location>
</feature>
<dbReference type="Pfam" id="PF23557">
    <property type="entry name" value="TPR_leprecan"/>
    <property type="match status" value="1"/>
</dbReference>
<keyword evidence="5" id="KW-1133">Transmembrane helix</keyword>
<keyword evidence="3" id="KW-0325">Glycoprotein</keyword>
<proteinExistence type="inferred from homology"/>
<keyword evidence="5" id="KW-0812">Transmembrane</keyword>
<dbReference type="Gene3D" id="1.25.40.10">
    <property type="entry name" value="Tetratricopeptide repeat domain"/>
    <property type="match status" value="1"/>
</dbReference>
<dbReference type="InterPro" id="IPR011990">
    <property type="entry name" value="TPR-like_helical_dom_sf"/>
</dbReference>
<feature type="region of interest" description="Disordered" evidence="4">
    <location>
        <begin position="155"/>
        <end position="178"/>
    </location>
</feature>
<dbReference type="AlphaFoldDB" id="A0AAJ7TCW5"/>
<evidence type="ECO:0000256" key="1">
    <source>
        <dbReference type="ARBA" id="ARBA00006487"/>
    </source>
</evidence>
<dbReference type="InterPro" id="IPR052284">
    <property type="entry name" value="Collagen_mod_leprecan"/>
</dbReference>
<dbReference type="PANTHER" id="PTHR13986">
    <property type="entry name" value="PROTEIN LYSINE HYDROXYLATION COMPLEX COMPONENT"/>
    <property type="match status" value="1"/>
</dbReference>
<feature type="compositionally biased region" description="Low complexity" evidence="4">
    <location>
        <begin position="165"/>
        <end position="178"/>
    </location>
</feature>
<feature type="domain" description="Leprecan-like alpha-helical" evidence="6">
    <location>
        <begin position="90"/>
        <end position="442"/>
    </location>
</feature>
<evidence type="ECO:0000256" key="2">
    <source>
        <dbReference type="ARBA" id="ARBA00022729"/>
    </source>
</evidence>
<dbReference type="PANTHER" id="PTHR13986:SF8">
    <property type="entry name" value="PROLYL 3-HYDROXYLASE 1-LIKE PROTEIN"/>
    <property type="match status" value="1"/>
</dbReference>
<comment type="similarity">
    <text evidence="1">Belongs to the leprecan family.</text>
</comment>
<organism evidence="7 8">
    <name type="scientific">Petromyzon marinus</name>
    <name type="common">Sea lamprey</name>
    <dbReference type="NCBI Taxonomy" id="7757"/>
    <lineage>
        <taxon>Eukaryota</taxon>
        <taxon>Metazoa</taxon>
        <taxon>Chordata</taxon>
        <taxon>Craniata</taxon>
        <taxon>Vertebrata</taxon>
        <taxon>Cyclostomata</taxon>
        <taxon>Hyperoartia</taxon>
        <taxon>Petromyzontiformes</taxon>
        <taxon>Petromyzontidae</taxon>
        <taxon>Petromyzon</taxon>
    </lineage>
</organism>
<gene>
    <name evidence="8" type="primary">CRTAP</name>
</gene>
<dbReference type="GO" id="GO:0005783">
    <property type="term" value="C:endoplasmic reticulum"/>
    <property type="evidence" value="ECO:0007669"/>
    <property type="project" value="TreeGrafter"/>
</dbReference>